<evidence type="ECO:0000313" key="6">
    <source>
        <dbReference type="EMBL" id="KNC98264.1"/>
    </source>
</evidence>
<accession>A0A0L0HBL4</accession>
<proteinExistence type="predicted"/>
<feature type="chain" id="PRO_5005539678" description="Galactose oxidase" evidence="5">
    <location>
        <begin position="19"/>
        <end position="697"/>
    </location>
</feature>
<dbReference type="VEuPathDB" id="FungiDB:SPPG_06662"/>
<evidence type="ECO:0000256" key="5">
    <source>
        <dbReference type="SAM" id="SignalP"/>
    </source>
</evidence>
<dbReference type="InterPro" id="IPR006652">
    <property type="entry name" value="Kelch_1"/>
</dbReference>
<keyword evidence="4" id="KW-1133">Transmembrane helix</keyword>
<feature type="transmembrane region" description="Helical" evidence="4">
    <location>
        <begin position="471"/>
        <end position="495"/>
    </location>
</feature>
<organism evidence="6 7">
    <name type="scientific">Spizellomyces punctatus (strain DAOM BR117)</name>
    <dbReference type="NCBI Taxonomy" id="645134"/>
    <lineage>
        <taxon>Eukaryota</taxon>
        <taxon>Fungi</taxon>
        <taxon>Fungi incertae sedis</taxon>
        <taxon>Chytridiomycota</taxon>
        <taxon>Chytridiomycota incertae sedis</taxon>
        <taxon>Chytridiomycetes</taxon>
        <taxon>Spizellomycetales</taxon>
        <taxon>Spizellomycetaceae</taxon>
        <taxon>Spizellomyces</taxon>
    </lineage>
</organism>
<evidence type="ECO:0008006" key="8">
    <source>
        <dbReference type="Google" id="ProtNLM"/>
    </source>
</evidence>
<feature type="compositionally biased region" description="Polar residues" evidence="3">
    <location>
        <begin position="581"/>
        <end position="592"/>
    </location>
</feature>
<evidence type="ECO:0000313" key="7">
    <source>
        <dbReference type="Proteomes" id="UP000053201"/>
    </source>
</evidence>
<keyword evidence="4" id="KW-0812">Transmembrane</keyword>
<dbReference type="SUPFAM" id="SSF117281">
    <property type="entry name" value="Kelch motif"/>
    <property type="match status" value="1"/>
</dbReference>
<dbReference type="Pfam" id="PF01344">
    <property type="entry name" value="Kelch_1"/>
    <property type="match status" value="1"/>
</dbReference>
<protein>
    <recommendedName>
        <fullName evidence="8">Galactose oxidase</fullName>
    </recommendedName>
</protein>
<feature type="region of interest" description="Disordered" evidence="3">
    <location>
        <begin position="557"/>
        <end position="604"/>
    </location>
</feature>
<dbReference type="InParanoid" id="A0A0L0HBL4"/>
<dbReference type="PANTHER" id="PTHR46093">
    <property type="entry name" value="ACYL-COA-BINDING DOMAIN-CONTAINING PROTEIN 5"/>
    <property type="match status" value="1"/>
</dbReference>
<dbReference type="AlphaFoldDB" id="A0A0L0HBL4"/>
<dbReference type="eggNOG" id="KOG0379">
    <property type="taxonomic scope" value="Eukaryota"/>
</dbReference>
<feature type="signal peptide" evidence="5">
    <location>
        <begin position="1"/>
        <end position="18"/>
    </location>
</feature>
<dbReference type="EMBL" id="KQ257461">
    <property type="protein sequence ID" value="KNC98264.1"/>
    <property type="molecule type" value="Genomic_DNA"/>
</dbReference>
<keyword evidence="1" id="KW-0880">Kelch repeat</keyword>
<reference evidence="6 7" key="1">
    <citation type="submission" date="2009-08" db="EMBL/GenBank/DDBJ databases">
        <title>The Genome Sequence of Spizellomyces punctatus strain DAOM BR117.</title>
        <authorList>
            <consortium name="The Broad Institute Genome Sequencing Platform"/>
            <person name="Russ C."/>
            <person name="Cuomo C."/>
            <person name="Shea T."/>
            <person name="Young S.K."/>
            <person name="Zeng Q."/>
            <person name="Koehrsen M."/>
            <person name="Haas B."/>
            <person name="Borodovsky M."/>
            <person name="Guigo R."/>
            <person name="Alvarado L."/>
            <person name="Berlin A."/>
            <person name="Bochicchio J."/>
            <person name="Borenstein D."/>
            <person name="Chapman S."/>
            <person name="Chen Z."/>
            <person name="Engels R."/>
            <person name="Freedman E."/>
            <person name="Gellesch M."/>
            <person name="Goldberg J."/>
            <person name="Griggs A."/>
            <person name="Gujja S."/>
            <person name="Heiman D."/>
            <person name="Hepburn T."/>
            <person name="Howarth C."/>
            <person name="Jen D."/>
            <person name="Larson L."/>
            <person name="Lewis B."/>
            <person name="Mehta T."/>
            <person name="Park D."/>
            <person name="Pearson M."/>
            <person name="Roberts A."/>
            <person name="Saif S."/>
            <person name="Shenoy N."/>
            <person name="Sisk P."/>
            <person name="Stolte C."/>
            <person name="Sykes S."/>
            <person name="Thomson T."/>
            <person name="Walk T."/>
            <person name="White J."/>
            <person name="Yandava C."/>
            <person name="Burger G."/>
            <person name="Gray M.W."/>
            <person name="Holland P.W.H."/>
            <person name="King N."/>
            <person name="Lang F.B.F."/>
            <person name="Roger A.J."/>
            <person name="Ruiz-Trillo I."/>
            <person name="Lander E."/>
            <person name="Nusbaum C."/>
        </authorList>
    </citation>
    <scope>NUCLEOTIDE SEQUENCE [LARGE SCALE GENOMIC DNA]</scope>
    <source>
        <strain evidence="6 7">DAOM BR117</strain>
    </source>
</reference>
<evidence type="ECO:0000256" key="3">
    <source>
        <dbReference type="SAM" id="MobiDB-lite"/>
    </source>
</evidence>
<name>A0A0L0HBL4_SPIPD</name>
<feature type="region of interest" description="Disordered" evidence="3">
    <location>
        <begin position="506"/>
        <end position="528"/>
    </location>
</feature>
<dbReference type="Proteomes" id="UP000053201">
    <property type="component" value="Unassembled WGS sequence"/>
</dbReference>
<dbReference type="Pfam" id="PF24681">
    <property type="entry name" value="Kelch_KLHDC2_KLHL20_DRC7"/>
    <property type="match status" value="1"/>
</dbReference>
<feature type="region of interest" description="Disordered" evidence="3">
    <location>
        <begin position="623"/>
        <end position="697"/>
    </location>
</feature>
<feature type="compositionally biased region" description="Low complexity" evidence="3">
    <location>
        <begin position="381"/>
        <end position="390"/>
    </location>
</feature>
<evidence type="ECO:0000256" key="1">
    <source>
        <dbReference type="ARBA" id="ARBA00022441"/>
    </source>
</evidence>
<feature type="compositionally biased region" description="Pro residues" evidence="3">
    <location>
        <begin position="623"/>
        <end position="640"/>
    </location>
</feature>
<evidence type="ECO:0000256" key="2">
    <source>
        <dbReference type="ARBA" id="ARBA00022737"/>
    </source>
</evidence>
<keyword evidence="2" id="KW-0677">Repeat</keyword>
<sequence length="697" mass="74873">MAAFKMILLLAIADLALAQQVQLNLPRTPYPRMLGSAIATDGKMVLLGGNLRNGSLLSSDPTRAQLGQSIGFAATVFSYATFSTVDVPISIPSNMPNRLNVTGQTCDYSQKSRRIYCFGGQTVVRNGAGGSMIPGLGIFDPQAMAWEANVPVDVPLRWGHSSALIGGTLYIFGGWTGAPSTFSDFWSIDLTSYKSTSLGFTNLYSPSPPPRQYACLVPVSSSSFLLLGGQNSSRVYGDSWLYDIPYDRWTETTAWFSDLSPGQRSGMSCTNVNGRAWVFGGESASGTFLNDLWILDAQRWTWFRKQDNMDIVNGVDNNQNDTCASQKGVSCDVIGKGNGTSTESRSAPSVPATAAPGLATQTIPSAVSQSTNAPRVHRRVPQTAPSQPATTPGPPSRRAFQLSASIGQYLIVTGGATAFDPSANETYPTDRFIYFYDTIADGWVQDVKNIPLLALYVQGLGDTGMSSTKKYILIAAVAVGGAILLGGLVGGAAFITKRRKIKREAAAKDRKGAGLNSFNGDSKQPPPAHDVIRLSNLYPIAPIEKASELEPLVPSSTRLKRPEYDQRSYLSKSRTPVKESTYINPETENSARPSLDRYRPFSDPGANKVCREATAARYTALYPPPISPVPPAHVPKPPRLSPSSHSRHSSKPTEETEAQEDPKRLTLGSVFGSAGSRTSKASRVSKGSRVSKASTSR</sequence>
<dbReference type="Gene3D" id="2.120.10.80">
    <property type="entry name" value="Kelch-type beta propeller"/>
    <property type="match status" value="1"/>
</dbReference>
<gene>
    <name evidence="6" type="ORF">SPPG_06662</name>
</gene>
<dbReference type="PANTHER" id="PTHR46093:SF3">
    <property type="entry name" value="ACYL-COA-BINDING DOMAIN-CONTAINING PROTEIN 4"/>
    <property type="match status" value="1"/>
</dbReference>
<dbReference type="GeneID" id="27689952"/>
<dbReference type="RefSeq" id="XP_016606304.1">
    <property type="nucleotide sequence ID" value="XM_016754864.1"/>
</dbReference>
<dbReference type="STRING" id="645134.A0A0L0HBL4"/>
<dbReference type="InterPro" id="IPR015915">
    <property type="entry name" value="Kelch-typ_b-propeller"/>
</dbReference>
<keyword evidence="5" id="KW-0732">Signal</keyword>
<keyword evidence="4" id="KW-0472">Membrane</keyword>
<dbReference type="OrthoDB" id="45365at2759"/>
<feature type="region of interest" description="Disordered" evidence="3">
    <location>
        <begin position="335"/>
        <end position="398"/>
    </location>
</feature>
<evidence type="ECO:0000256" key="4">
    <source>
        <dbReference type="SAM" id="Phobius"/>
    </source>
</evidence>
<feature type="compositionally biased region" description="Polar residues" evidence="3">
    <location>
        <begin position="359"/>
        <end position="373"/>
    </location>
</feature>
<keyword evidence="7" id="KW-1185">Reference proteome</keyword>